<evidence type="ECO:0000256" key="3">
    <source>
        <dbReference type="ARBA" id="ARBA00022692"/>
    </source>
</evidence>
<dbReference type="GO" id="GO:0004983">
    <property type="term" value="F:neuropeptide Y receptor activity"/>
    <property type="evidence" value="ECO:0007669"/>
    <property type="project" value="InterPro"/>
</dbReference>
<evidence type="ECO:0000256" key="11">
    <source>
        <dbReference type="SAM" id="Phobius"/>
    </source>
</evidence>
<feature type="transmembrane region" description="Helical" evidence="11">
    <location>
        <begin position="289"/>
        <end position="312"/>
    </location>
</feature>
<feature type="domain" description="G-protein coupled receptors family 1 profile" evidence="12">
    <location>
        <begin position="54"/>
        <end position="348"/>
    </location>
</feature>
<dbReference type="GeneID" id="111122039"/>
<evidence type="ECO:0000256" key="7">
    <source>
        <dbReference type="ARBA" id="ARBA00023170"/>
    </source>
</evidence>
<dbReference type="SUPFAM" id="SSF81321">
    <property type="entry name" value="Family A G protein-coupled receptor-like"/>
    <property type="match status" value="1"/>
</dbReference>
<dbReference type="RefSeq" id="XP_022319274.1">
    <property type="nucleotide sequence ID" value="XM_022463566.1"/>
</dbReference>
<feature type="compositionally biased region" description="Polar residues" evidence="10">
    <location>
        <begin position="260"/>
        <end position="272"/>
    </location>
</feature>
<reference evidence="14" key="1">
    <citation type="submission" date="2025-08" db="UniProtKB">
        <authorList>
            <consortium name="RefSeq"/>
        </authorList>
    </citation>
    <scope>IDENTIFICATION</scope>
    <source>
        <tissue evidence="14">Whole sample</tissue>
    </source>
</reference>
<gene>
    <name evidence="14" type="primary">LOC111122039</name>
</gene>
<dbReference type="GO" id="GO:0005886">
    <property type="term" value="C:plasma membrane"/>
    <property type="evidence" value="ECO:0007669"/>
    <property type="project" value="TreeGrafter"/>
</dbReference>
<dbReference type="PANTHER" id="PTHR45695">
    <property type="entry name" value="LEUCOKININ RECEPTOR-RELATED"/>
    <property type="match status" value="1"/>
</dbReference>
<feature type="compositionally biased region" description="Low complexity" evidence="10">
    <location>
        <begin position="248"/>
        <end position="259"/>
    </location>
</feature>
<evidence type="ECO:0000259" key="12">
    <source>
        <dbReference type="PROSITE" id="PS50262"/>
    </source>
</evidence>
<feature type="transmembrane region" description="Helical" evidence="11">
    <location>
        <begin position="74"/>
        <end position="99"/>
    </location>
</feature>
<evidence type="ECO:0000256" key="10">
    <source>
        <dbReference type="SAM" id="MobiDB-lite"/>
    </source>
</evidence>
<comment type="similarity">
    <text evidence="2 9">Belongs to the G-protein coupled receptor 1 family.</text>
</comment>
<dbReference type="PRINTS" id="PR00237">
    <property type="entry name" value="GPCRRHODOPSN"/>
</dbReference>
<evidence type="ECO:0000313" key="14">
    <source>
        <dbReference type="RefSeq" id="XP_022319274.1"/>
    </source>
</evidence>
<name>A0A8B8CVL2_CRAVI</name>
<organism evidence="13 14">
    <name type="scientific">Crassostrea virginica</name>
    <name type="common">Eastern oyster</name>
    <dbReference type="NCBI Taxonomy" id="6565"/>
    <lineage>
        <taxon>Eukaryota</taxon>
        <taxon>Metazoa</taxon>
        <taxon>Spiralia</taxon>
        <taxon>Lophotrochozoa</taxon>
        <taxon>Mollusca</taxon>
        <taxon>Bivalvia</taxon>
        <taxon>Autobranchia</taxon>
        <taxon>Pteriomorphia</taxon>
        <taxon>Ostreida</taxon>
        <taxon>Ostreoidea</taxon>
        <taxon>Ostreidae</taxon>
        <taxon>Crassostrea</taxon>
    </lineage>
</organism>
<sequence>MEGRGNMTYLLPYDYDYYLDYNYTYEESLDYLPLDELIPSLFFYVVIGLLGIAGNVLVIVAILAFPRMKSITNVFLLSLASADLLLVLICVPIKLTAFFSYTWRLGSFLCTFVAYIQNVSMICSVMTLTVMSIERFVAILYPLQARSFCTMKHAKFVTIFIWIGSFFVASPTVFVQKIKVVGNSERQAHWCVKQYMSHGFEIAYEVYMFFILFTIPLIVMLVTYIRISIEIWDVVSKRAVLRSGSEYNYSSQSQSNGGSTKDSSFVTQSSTRSKPDACSEDAKTRKQVILMLMVIVVLFAICWGPILLNNLLVAAKVISDLHFGFLKPMRMAFHLMSYANSCVNPIVYGIMSKNFQDSLKSALKCCNSRQTYRTYVYSTDTTRASILKSSNSEDKDNCGIEMN</sequence>
<protein>
    <submittedName>
        <fullName evidence="14">Allatostatin-A receptor-like</fullName>
    </submittedName>
</protein>
<dbReference type="Pfam" id="PF00001">
    <property type="entry name" value="7tm_1"/>
    <property type="match status" value="1"/>
</dbReference>
<evidence type="ECO:0000256" key="2">
    <source>
        <dbReference type="ARBA" id="ARBA00010663"/>
    </source>
</evidence>
<keyword evidence="6 11" id="KW-0472">Membrane</keyword>
<dbReference type="SMART" id="SM01381">
    <property type="entry name" value="7TM_GPCR_Srsx"/>
    <property type="match status" value="1"/>
</dbReference>
<dbReference type="InterPro" id="IPR017452">
    <property type="entry name" value="GPCR_Rhodpsn_7TM"/>
</dbReference>
<evidence type="ECO:0000256" key="6">
    <source>
        <dbReference type="ARBA" id="ARBA00023136"/>
    </source>
</evidence>
<keyword evidence="3 9" id="KW-0812">Transmembrane</keyword>
<keyword evidence="7 9" id="KW-0675">Receptor</keyword>
<keyword evidence="13" id="KW-1185">Reference proteome</keyword>
<dbReference type="InterPro" id="IPR000276">
    <property type="entry name" value="GPCR_Rhodpsn"/>
</dbReference>
<evidence type="ECO:0000256" key="5">
    <source>
        <dbReference type="ARBA" id="ARBA00023040"/>
    </source>
</evidence>
<dbReference type="Proteomes" id="UP000694844">
    <property type="component" value="Chromosome 2"/>
</dbReference>
<evidence type="ECO:0000313" key="13">
    <source>
        <dbReference type="Proteomes" id="UP000694844"/>
    </source>
</evidence>
<keyword evidence="8 9" id="KW-0807">Transducer</keyword>
<keyword evidence="4 11" id="KW-1133">Transmembrane helix</keyword>
<dbReference type="PROSITE" id="PS00237">
    <property type="entry name" value="G_PROTEIN_RECEP_F1_1"/>
    <property type="match status" value="1"/>
</dbReference>
<dbReference type="OrthoDB" id="2132067at2759"/>
<dbReference type="InterPro" id="IPR000611">
    <property type="entry name" value="NPY_rcpt"/>
</dbReference>
<feature type="region of interest" description="Disordered" evidence="10">
    <location>
        <begin position="248"/>
        <end position="278"/>
    </location>
</feature>
<dbReference type="Gene3D" id="1.20.1070.10">
    <property type="entry name" value="Rhodopsin 7-helix transmembrane proteins"/>
    <property type="match status" value="1"/>
</dbReference>
<dbReference type="CDD" id="cd15001">
    <property type="entry name" value="7tmA_GPRnna14-like"/>
    <property type="match status" value="1"/>
</dbReference>
<feature type="transmembrane region" description="Helical" evidence="11">
    <location>
        <begin position="105"/>
        <end position="133"/>
    </location>
</feature>
<feature type="transmembrane region" description="Helical" evidence="11">
    <location>
        <begin position="41"/>
        <end position="65"/>
    </location>
</feature>
<feature type="transmembrane region" description="Helical" evidence="11">
    <location>
        <begin position="154"/>
        <end position="174"/>
    </location>
</feature>
<dbReference type="KEGG" id="cvn:111122039"/>
<feature type="transmembrane region" description="Helical" evidence="11">
    <location>
        <begin position="332"/>
        <end position="351"/>
    </location>
</feature>
<comment type="subcellular location">
    <subcellularLocation>
        <location evidence="1">Membrane</location>
        <topology evidence="1">Multi-pass membrane protein</topology>
    </subcellularLocation>
</comment>
<evidence type="ECO:0000256" key="4">
    <source>
        <dbReference type="ARBA" id="ARBA00022989"/>
    </source>
</evidence>
<feature type="transmembrane region" description="Helical" evidence="11">
    <location>
        <begin position="206"/>
        <end position="227"/>
    </location>
</feature>
<keyword evidence="5 9" id="KW-0297">G-protein coupled receptor</keyword>
<dbReference type="PROSITE" id="PS50262">
    <property type="entry name" value="G_PROTEIN_RECEP_F1_2"/>
    <property type="match status" value="1"/>
</dbReference>
<proteinExistence type="inferred from homology"/>
<evidence type="ECO:0000256" key="1">
    <source>
        <dbReference type="ARBA" id="ARBA00004141"/>
    </source>
</evidence>
<dbReference type="PANTHER" id="PTHR45695:SF22">
    <property type="entry name" value="G-PROTEIN COUPLED RECEPTORS FAMILY 1 PROFILE DOMAIN-CONTAINING PROTEIN"/>
    <property type="match status" value="1"/>
</dbReference>
<evidence type="ECO:0000256" key="8">
    <source>
        <dbReference type="ARBA" id="ARBA00023224"/>
    </source>
</evidence>
<dbReference type="AlphaFoldDB" id="A0A8B8CVL2"/>
<evidence type="ECO:0000256" key="9">
    <source>
        <dbReference type="RuleBase" id="RU000688"/>
    </source>
</evidence>
<dbReference type="PRINTS" id="PR01012">
    <property type="entry name" value="NRPEPTIDEYR"/>
</dbReference>
<accession>A0A8B8CVL2</accession>